<keyword evidence="1" id="KW-0472">Membrane</keyword>
<dbReference type="GO" id="GO:0005886">
    <property type="term" value="C:plasma membrane"/>
    <property type="evidence" value="ECO:0007669"/>
    <property type="project" value="TreeGrafter"/>
</dbReference>
<sequence length="193" mass="21406">MRNKSLGVRKRLTRNWWTVVARGAIAIIFGLVALCWPILTLKSLVYLFGSFWLMGGILLAIAAFQEQLQDNHSKLLLLEGIIGIGVGAIAFIYPGITAFVLLYLIAAWAICTGIFEILTSVQLRQAIENQWLPAVAGILSFIFGIILITWPVAEALAILWLIAAYTILFGTLLLIMGFRLRSWGLKNSQLMTN</sequence>
<name>A0A1Z4KN67_ANAVA</name>
<dbReference type="Pfam" id="PF03729">
    <property type="entry name" value="DUF308"/>
    <property type="match status" value="1"/>
</dbReference>
<evidence type="ECO:0000313" key="2">
    <source>
        <dbReference type="EMBL" id="BAY70377.1"/>
    </source>
</evidence>
<keyword evidence="1" id="KW-1133">Transmembrane helix</keyword>
<evidence type="ECO:0000256" key="1">
    <source>
        <dbReference type="SAM" id="Phobius"/>
    </source>
</evidence>
<keyword evidence="1" id="KW-0812">Transmembrane</keyword>
<protein>
    <recommendedName>
        <fullName evidence="4">HdeD protein</fullName>
    </recommendedName>
</protein>
<feature type="transmembrane region" description="Helical" evidence="1">
    <location>
        <begin position="158"/>
        <end position="178"/>
    </location>
</feature>
<accession>A0A1Z4KN67</accession>
<feature type="transmembrane region" description="Helical" evidence="1">
    <location>
        <begin position="45"/>
        <end position="64"/>
    </location>
</feature>
<dbReference type="Proteomes" id="UP000217507">
    <property type="component" value="Chromosome"/>
</dbReference>
<feature type="transmembrane region" description="Helical" evidence="1">
    <location>
        <begin position="20"/>
        <end position="39"/>
    </location>
</feature>
<evidence type="ECO:0008006" key="4">
    <source>
        <dbReference type="Google" id="ProtNLM"/>
    </source>
</evidence>
<feature type="transmembrane region" description="Helical" evidence="1">
    <location>
        <begin position="99"/>
        <end position="119"/>
    </location>
</feature>
<proteinExistence type="predicted"/>
<dbReference type="PANTHER" id="PTHR34989:SF1">
    <property type="entry name" value="PROTEIN HDED"/>
    <property type="match status" value="1"/>
</dbReference>
<feature type="transmembrane region" description="Helical" evidence="1">
    <location>
        <begin position="131"/>
        <end position="152"/>
    </location>
</feature>
<dbReference type="InterPro" id="IPR005325">
    <property type="entry name" value="DUF308_memb"/>
</dbReference>
<feature type="transmembrane region" description="Helical" evidence="1">
    <location>
        <begin position="76"/>
        <end position="93"/>
    </location>
</feature>
<organism evidence="2 3">
    <name type="scientific">Trichormus variabilis NIES-23</name>
    <dbReference type="NCBI Taxonomy" id="1973479"/>
    <lineage>
        <taxon>Bacteria</taxon>
        <taxon>Bacillati</taxon>
        <taxon>Cyanobacteriota</taxon>
        <taxon>Cyanophyceae</taxon>
        <taxon>Nostocales</taxon>
        <taxon>Nostocaceae</taxon>
        <taxon>Trichormus</taxon>
    </lineage>
</organism>
<dbReference type="EMBL" id="AP018216">
    <property type="protein sequence ID" value="BAY70377.1"/>
    <property type="molecule type" value="Genomic_DNA"/>
</dbReference>
<reference evidence="2 3" key="1">
    <citation type="submission" date="2017-06" db="EMBL/GenBank/DDBJ databases">
        <title>Genome sequencing of cyanobaciteial culture collection at National Institute for Environmental Studies (NIES).</title>
        <authorList>
            <person name="Hirose Y."/>
            <person name="Shimura Y."/>
            <person name="Fujisawa T."/>
            <person name="Nakamura Y."/>
            <person name="Kawachi M."/>
        </authorList>
    </citation>
    <scope>NUCLEOTIDE SEQUENCE [LARGE SCALE GENOMIC DNA]</scope>
    <source>
        <strain evidence="2 3">NIES-23</strain>
    </source>
</reference>
<dbReference type="AlphaFoldDB" id="A0A1Z4KN67"/>
<dbReference type="InterPro" id="IPR052712">
    <property type="entry name" value="Acid_resist_chaperone_HdeD"/>
</dbReference>
<evidence type="ECO:0000313" key="3">
    <source>
        <dbReference type="Proteomes" id="UP000217507"/>
    </source>
</evidence>
<gene>
    <name evidence="2" type="ORF">NIES23_31810</name>
</gene>
<dbReference type="PANTHER" id="PTHR34989">
    <property type="entry name" value="PROTEIN HDED"/>
    <property type="match status" value="1"/>
</dbReference>